<dbReference type="EMBL" id="JACZKO010000038">
    <property type="protein sequence ID" value="MBE0561856.1"/>
    <property type="molecule type" value="Genomic_DNA"/>
</dbReference>
<name>A0A8I0TB36_BRUAN</name>
<accession>A0A8I0TB36</accession>
<keyword evidence="2" id="KW-0812">Transmembrane</keyword>
<feature type="region of interest" description="Disordered" evidence="1">
    <location>
        <begin position="61"/>
        <end position="81"/>
    </location>
</feature>
<gene>
    <name evidence="3" type="ORF">IH622_13720</name>
</gene>
<reference evidence="3" key="1">
    <citation type="submission" date="2020-09" db="EMBL/GenBank/DDBJ databases">
        <authorList>
            <person name="Dalcin Martins P."/>
        </authorList>
    </citation>
    <scope>NUCLEOTIDE SEQUENCE</scope>
    <source>
        <strain evidence="3">MAG47</strain>
    </source>
</reference>
<protein>
    <submittedName>
        <fullName evidence="3">Uncharacterized protein</fullName>
    </submittedName>
</protein>
<feature type="transmembrane region" description="Helical" evidence="2">
    <location>
        <begin position="12"/>
        <end position="30"/>
    </location>
</feature>
<proteinExistence type="predicted"/>
<reference evidence="3" key="2">
    <citation type="submission" date="2020-10" db="EMBL/GenBank/DDBJ databases">
        <title>Enrichment of novel Verrucomicrobia, Bacteroidetes and Krumholzibacteria in an oxygen-limited, methane- and iron-fed bioreactor inoculated with Bothnian Sea sediments.</title>
        <authorList>
            <person name="Martins P.D."/>
            <person name="de Jong A."/>
            <person name="Lenstra W.K."/>
            <person name="van Helmond N.A.G.M."/>
            <person name="Slomp C.P."/>
            <person name="Jetten M.S.M."/>
            <person name="Welte C.U."/>
            <person name="Rasigraf O."/>
        </authorList>
    </citation>
    <scope>NUCLEOTIDE SEQUENCE</scope>
    <source>
        <strain evidence="3">MAG47</strain>
    </source>
</reference>
<evidence type="ECO:0000256" key="2">
    <source>
        <dbReference type="SAM" id="Phobius"/>
    </source>
</evidence>
<organism evidence="3 4">
    <name type="scientific">Brucella anthropi</name>
    <name type="common">Ochrobactrum anthropi</name>
    <dbReference type="NCBI Taxonomy" id="529"/>
    <lineage>
        <taxon>Bacteria</taxon>
        <taxon>Pseudomonadati</taxon>
        <taxon>Pseudomonadota</taxon>
        <taxon>Alphaproteobacteria</taxon>
        <taxon>Hyphomicrobiales</taxon>
        <taxon>Brucellaceae</taxon>
        <taxon>Brucella/Ochrobactrum group</taxon>
        <taxon>Brucella</taxon>
    </lineage>
</organism>
<dbReference type="AlphaFoldDB" id="A0A8I0TB36"/>
<sequence>MTWLLSLPAKIKGLLAAAGAVIVAVALAYLKGRNAGSKAAQAKQNQAEWEALSEAQKIDEHVAGNDPSENRRALKKWARGR</sequence>
<keyword evidence="2" id="KW-1133">Transmembrane helix</keyword>
<keyword evidence="2" id="KW-0472">Membrane</keyword>
<dbReference type="Proteomes" id="UP000642265">
    <property type="component" value="Unassembled WGS sequence"/>
</dbReference>
<comment type="caution">
    <text evidence="3">The sequence shown here is derived from an EMBL/GenBank/DDBJ whole genome shotgun (WGS) entry which is preliminary data.</text>
</comment>
<evidence type="ECO:0000313" key="4">
    <source>
        <dbReference type="Proteomes" id="UP000642265"/>
    </source>
</evidence>
<evidence type="ECO:0000256" key="1">
    <source>
        <dbReference type="SAM" id="MobiDB-lite"/>
    </source>
</evidence>
<feature type="compositionally biased region" description="Basic and acidic residues" evidence="1">
    <location>
        <begin position="61"/>
        <end position="72"/>
    </location>
</feature>
<evidence type="ECO:0000313" key="3">
    <source>
        <dbReference type="EMBL" id="MBE0561856.1"/>
    </source>
</evidence>